<feature type="transmembrane region" description="Helical" evidence="1">
    <location>
        <begin position="136"/>
        <end position="163"/>
    </location>
</feature>
<dbReference type="RefSeq" id="WP_145303437.1">
    <property type="nucleotide sequence ID" value="NZ_CP036299.1"/>
</dbReference>
<accession>A0A518GTE9</accession>
<evidence type="ECO:0000313" key="2">
    <source>
        <dbReference type="EMBL" id="QDV31866.1"/>
    </source>
</evidence>
<keyword evidence="1" id="KW-1133">Transmembrane helix</keyword>
<dbReference type="AlphaFoldDB" id="A0A518GTE9"/>
<gene>
    <name evidence="2" type="ORF">Spb1_38120</name>
</gene>
<feature type="transmembrane region" description="Helical" evidence="1">
    <location>
        <begin position="183"/>
        <end position="200"/>
    </location>
</feature>
<keyword evidence="1" id="KW-0472">Membrane</keyword>
<name>A0A518GTE9_9PLAN</name>
<sequence length="299" mass="33986">MGIDAVNRTDAEVKTSQSNRCPDRELPSWLVLLNRHLAAPMFFAIVLYLAAFHDLVVTIVSRDAVRLDRWSIWVCIAVQVVCLMEYLTYRIICPTISREFAWTVILTPFRLTCRDLGTGSFIWLPRMGWTLPDARLAKLVSATVTVGLTVALLVFLGIILTIANSGESLLAAPKLPVFQLTMKLIWIAAVVECCVLYSIIGRKMFPQHRTTAMILLSPLFSALVVILFRRVILGILAYEPIHRVIWNRRRHIALLERKIADRMFEVQMLKDRIAEERARLSLDRPPVEGEPIESVVEPI</sequence>
<dbReference type="OrthoDB" id="210533at2"/>
<feature type="transmembrane region" description="Helical" evidence="1">
    <location>
        <begin position="212"/>
        <end position="238"/>
    </location>
</feature>
<keyword evidence="1" id="KW-0812">Transmembrane</keyword>
<proteinExistence type="predicted"/>
<dbReference type="KEGG" id="peh:Spb1_38120"/>
<evidence type="ECO:0000313" key="3">
    <source>
        <dbReference type="Proteomes" id="UP000315349"/>
    </source>
</evidence>
<evidence type="ECO:0000256" key="1">
    <source>
        <dbReference type="SAM" id="Phobius"/>
    </source>
</evidence>
<feature type="transmembrane region" description="Helical" evidence="1">
    <location>
        <begin position="70"/>
        <end position="88"/>
    </location>
</feature>
<organism evidence="2 3">
    <name type="scientific">Planctopirus ephydatiae</name>
    <dbReference type="NCBI Taxonomy" id="2528019"/>
    <lineage>
        <taxon>Bacteria</taxon>
        <taxon>Pseudomonadati</taxon>
        <taxon>Planctomycetota</taxon>
        <taxon>Planctomycetia</taxon>
        <taxon>Planctomycetales</taxon>
        <taxon>Planctomycetaceae</taxon>
        <taxon>Planctopirus</taxon>
    </lineage>
</organism>
<feature type="transmembrane region" description="Helical" evidence="1">
    <location>
        <begin position="37"/>
        <end position="58"/>
    </location>
</feature>
<dbReference type="EMBL" id="CP036299">
    <property type="protein sequence ID" value="QDV31866.1"/>
    <property type="molecule type" value="Genomic_DNA"/>
</dbReference>
<dbReference type="Proteomes" id="UP000315349">
    <property type="component" value="Chromosome"/>
</dbReference>
<reference evidence="2 3" key="1">
    <citation type="submission" date="2019-02" db="EMBL/GenBank/DDBJ databases">
        <title>Deep-cultivation of Planctomycetes and their phenomic and genomic characterization uncovers novel biology.</title>
        <authorList>
            <person name="Wiegand S."/>
            <person name="Jogler M."/>
            <person name="Boedeker C."/>
            <person name="Pinto D."/>
            <person name="Vollmers J."/>
            <person name="Rivas-Marin E."/>
            <person name="Kohn T."/>
            <person name="Peeters S.H."/>
            <person name="Heuer A."/>
            <person name="Rast P."/>
            <person name="Oberbeckmann S."/>
            <person name="Bunk B."/>
            <person name="Jeske O."/>
            <person name="Meyerdierks A."/>
            <person name="Storesund J.E."/>
            <person name="Kallscheuer N."/>
            <person name="Luecker S."/>
            <person name="Lage O.M."/>
            <person name="Pohl T."/>
            <person name="Merkel B.J."/>
            <person name="Hornburger P."/>
            <person name="Mueller R.-W."/>
            <person name="Bruemmer F."/>
            <person name="Labrenz M."/>
            <person name="Spormann A.M."/>
            <person name="Op den Camp H."/>
            <person name="Overmann J."/>
            <person name="Amann R."/>
            <person name="Jetten M.S.M."/>
            <person name="Mascher T."/>
            <person name="Medema M.H."/>
            <person name="Devos D.P."/>
            <person name="Kaster A.-K."/>
            <person name="Ovreas L."/>
            <person name="Rohde M."/>
            <person name="Galperin M.Y."/>
            <person name="Jogler C."/>
        </authorList>
    </citation>
    <scope>NUCLEOTIDE SEQUENCE [LARGE SCALE GENOMIC DNA]</scope>
    <source>
        <strain evidence="2 3">Spb1</strain>
    </source>
</reference>
<keyword evidence="3" id="KW-1185">Reference proteome</keyword>
<protein>
    <submittedName>
        <fullName evidence="2">Uncharacterized protein</fullName>
    </submittedName>
</protein>